<organism evidence="1 2">
    <name type="scientific">Fumia xinanensis</name>
    <dbReference type="NCBI Taxonomy" id="2763659"/>
    <lineage>
        <taxon>Bacteria</taxon>
        <taxon>Bacillati</taxon>
        <taxon>Bacillota</taxon>
        <taxon>Clostridia</taxon>
        <taxon>Eubacteriales</taxon>
        <taxon>Oscillospiraceae</taxon>
        <taxon>Fumia</taxon>
    </lineage>
</organism>
<accession>A0A926E5C4</accession>
<dbReference type="AlphaFoldDB" id="A0A926E5C4"/>
<dbReference type="EMBL" id="JACRSV010000002">
    <property type="protein sequence ID" value="MBC8559863.1"/>
    <property type="molecule type" value="Genomic_DNA"/>
</dbReference>
<reference evidence="1" key="1">
    <citation type="submission" date="2020-08" db="EMBL/GenBank/DDBJ databases">
        <title>Genome public.</title>
        <authorList>
            <person name="Liu C."/>
            <person name="Sun Q."/>
        </authorList>
    </citation>
    <scope>NUCLEOTIDE SEQUENCE</scope>
    <source>
        <strain evidence="1">NSJ-33</strain>
    </source>
</reference>
<name>A0A926E5C4_9FIRM</name>
<evidence type="ECO:0000313" key="1">
    <source>
        <dbReference type="EMBL" id="MBC8559863.1"/>
    </source>
</evidence>
<comment type="caution">
    <text evidence="1">The sequence shown here is derived from an EMBL/GenBank/DDBJ whole genome shotgun (WGS) entry which is preliminary data.</text>
</comment>
<sequence length="55" mass="6488">MRGTLDQHLCLTDLLDQDLTSYEYFHSLPREIQQKIIQEDIGSFEEMQDFVAGLR</sequence>
<gene>
    <name evidence="1" type="ORF">H8710_07255</name>
</gene>
<dbReference type="Proteomes" id="UP000610760">
    <property type="component" value="Unassembled WGS sequence"/>
</dbReference>
<keyword evidence="2" id="KW-1185">Reference proteome</keyword>
<protein>
    <submittedName>
        <fullName evidence="1">Uncharacterized protein</fullName>
    </submittedName>
</protein>
<dbReference type="RefSeq" id="WP_249294846.1">
    <property type="nucleotide sequence ID" value="NZ_JACRSV010000002.1"/>
</dbReference>
<proteinExistence type="predicted"/>
<evidence type="ECO:0000313" key="2">
    <source>
        <dbReference type="Proteomes" id="UP000610760"/>
    </source>
</evidence>